<dbReference type="EMBL" id="PFAA01000041">
    <property type="protein sequence ID" value="PIT96615.1"/>
    <property type="molecule type" value="Genomic_DNA"/>
</dbReference>
<proteinExistence type="predicted"/>
<reference evidence="2" key="1">
    <citation type="submission" date="2017-09" db="EMBL/GenBank/DDBJ databases">
        <title>Depth-based differentiation of microbial function through sediment-hosted aquifers and enrichment of novel symbionts in the deep terrestrial subsurface.</title>
        <authorList>
            <person name="Probst A.J."/>
            <person name="Ladd B."/>
            <person name="Jarett J.K."/>
            <person name="Geller-Mcgrath D.E."/>
            <person name="Sieber C.M.K."/>
            <person name="Emerson J.B."/>
            <person name="Anantharaman K."/>
            <person name="Thomas B.C."/>
            <person name="Malmstrom R."/>
            <person name="Stieglmeier M."/>
            <person name="Klingl A."/>
            <person name="Woyke T."/>
            <person name="Ryan C.M."/>
            <person name="Banfield J.F."/>
        </authorList>
    </citation>
    <scope>NUCLEOTIDE SEQUENCE [LARGE SCALE GENOMIC DNA]</scope>
</reference>
<name>A0A2M6WUZ8_9BACT</name>
<dbReference type="AlphaFoldDB" id="A0A2M6WUZ8"/>
<evidence type="ECO:0000313" key="1">
    <source>
        <dbReference type="EMBL" id="PIT96615.1"/>
    </source>
</evidence>
<accession>A0A2M6WUZ8</accession>
<dbReference type="Proteomes" id="UP000230481">
    <property type="component" value="Unassembled WGS sequence"/>
</dbReference>
<evidence type="ECO:0000313" key="2">
    <source>
        <dbReference type="Proteomes" id="UP000230481"/>
    </source>
</evidence>
<protein>
    <recommendedName>
        <fullName evidence="3">TRASH domain-containing protein</fullName>
    </recommendedName>
</protein>
<comment type="caution">
    <text evidence="1">The sequence shown here is derived from an EMBL/GenBank/DDBJ whole genome shotgun (WGS) entry which is preliminary data.</text>
</comment>
<evidence type="ECO:0008006" key="3">
    <source>
        <dbReference type="Google" id="ProtNLM"/>
    </source>
</evidence>
<organism evidence="1 2">
    <name type="scientific">Candidatus Campbellbacteria bacterium CG10_big_fil_rev_8_21_14_0_10_35_52</name>
    <dbReference type="NCBI Taxonomy" id="1974527"/>
    <lineage>
        <taxon>Bacteria</taxon>
        <taxon>Candidatus Campbelliibacteriota</taxon>
    </lineage>
</organism>
<sequence>MLNIFKKRCPICKMELAEGKEYPEEYGKKFCLENCREEYRKKIVEEQSKAVSRGGCCGK</sequence>
<gene>
    <name evidence="1" type="ORF">COT82_02245</name>
</gene>